<keyword evidence="3" id="KW-1185">Reference proteome</keyword>
<evidence type="ECO:0008006" key="4">
    <source>
        <dbReference type="Google" id="ProtNLM"/>
    </source>
</evidence>
<dbReference type="RefSeq" id="WP_074691275.1">
    <property type="nucleotide sequence ID" value="NZ_FNOJ01000001.1"/>
</dbReference>
<feature type="chain" id="PRO_5010339817" description="Peptidase MA superfamily protein" evidence="1">
    <location>
        <begin position="21"/>
        <end position="472"/>
    </location>
</feature>
<evidence type="ECO:0000313" key="2">
    <source>
        <dbReference type="EMBL" id="SDW05456.1"/>
    </source>
</evidence>
<feature type="signal peptide" evidence="1">
    <location>
        <begin position="1"/>
        <end position="20"/>
    </location>
</feature>
<dbReference type="STRING" id="89784.SAMN04489725_101222"/>
<gene>
    <name evidence="2" type="ORF">SAMN04489725_101222</name>
</gene>
<keyword evidence="1" id="KW-0732">Signal</keyword>
<dbReference type="Proteomes" id="UP000182589">
    <property type="component" value="Unassembled WGS sequence"/>
</dbReference>
<dbReference type="EMBL" id="FNOJ01000001">
    <property type="protein sequence ID" value="SDW05456.1"/>
    <property type="molecule type" value="Genomic_DNA"/>
</dbReference>
<reference evidence="3" key="1">
    <citation type="submission" date="2016-10" db="EMBL/GenBank/DDBJ databases">
        <authorList>
            <person name="Varghese N."/>
        </authorList>
    </citation>
    <scope>NUCLEOTIDE SEQUENCE [LARGE SCALE GENOMIC DNA]</scope>
    <source>
        <strain evidence="3">DSM 12489</strain>
    </source>
</reference>
<evidence type="ECO:0000256" key="1">
    <source>
        <dbReference type="SAM" id="SignalP"/>
    </source>
</evidence>
<evidence type="ECO:0000313" key="3">
    <source>
        <dbReference type="Proteomes" id="UP000182589"/>
    </source>
</evidence>
<proteinExistence type="predicted"/>
<name>A0A1H2QE74_9BACL</name>
<accession>A0A1H2QE74</accession>
<sequence length="472" mass="51338">MRKRIHRAFWPTFAAGIALAGTTFGSWSNSPTFSASRIHQRPASVGAANLADSGQNAPSHTADPSRISYAYSPVPADSSMVRFEAYGSGVTNGDIQRAEAILSRVHSVSRISNFLGLRMHKPATVYLVNNASSYAKLLQQIGVSQGDASSLSQDSNGFTLRSTVIIPLFQNTSDYDLANTLTHELTHVTINQNISYLPSWMNEGMAVYMGFNGQKAIEPQAEFEGDEREYAEDILDVVQSGSLVPLSNDEAAILSGSETYDYELQDWLAICDLISKFGISSIAKLANNLTHENPDQAFQSAFGETVPSFNASFTKQLQAAVRAKTKGASLNVTIPPGFHGTLQFLSPNRAKYDALSASPGNYNIKWNVNGGLASVLPTATPLKNAQSPDPSSAYLWLTSSHKLVYQNKTVADCGFRFDYQFGLYAFENAWIDFTNGQVAYVNQPSLFGVTIQDVTEIAPSDPLLPILRAEWA</sequence>
<organism evidence="2 3">
    <name type="scientific">Alicyclobacillus hesperidum</name>
    <dbReference type="NCBI Taxonomy" id="89784"/>
    <lineage>
        <taxon>Bacteria</taxon>
        <taxon>Bacillati</taxon>
        <taxon>Bacillota</taxon>
        <taxon>Bacilli</taxon>
        <taxon>Bacillales</taxon>
        <taxon>Alicyclobacillaceae</taxon>
        <taxon>Alicyclobacillus</taxon>
    </lineage>
</organism>
<dbReference type="AlphaFoldDB" id="A0A1H2QE74"/>
<protein>
    <recommendedName>
        <fullName evidence="4">Peptidase MA superfamily protein</fullName>
    </recommendedName>
</protein>